<evidence type="ECO:0000313" key="2">
    <source>
        <dbReference type="EMBL" id="JAP49956.1"/>
    </source>
</evidence>
<accession>A0A0X3PRY5</accession>
<name>A0A0X3PRY5_SCHSO</name>
<protein>
    <submittedName>
        <fullName evidence="2">Uncharacterized protein</fullName>
    </submittedName>
</protein>
<gene>
    <name evidence="2" type="ORF">TR157434</name>
</gene>
<organism evidence="2">
    <name type="scientific">Schistocephalus solidus</name>
    <name type="common">Tapeworm</name>
    <dbReference type="NCBI Taxonomy" id="70667"/>
    <lineage>
        <taxon>Eukaryota</taxon>
        <taxon>Metazoa</taxon>
        <taxon>Spiralia</taxon>
        <taxon>Lophotrochozoa</taxon>
        <taxon>Platyhelminthes</taxon>
        <taxon>Cestoda</taxon>
        <taxon>Eucestoda</taxon>
        <taxon>Diphyllobothriidea</taxon>
        <taxon>Diphyllobothriidae</taxon>
        <taxon>Schistocephalus</taxon>
    </lineage>
</organism>
<dbReference type="AlphaFoldDB" id="A0A0X3PRY5"/>
<proteinExistence type="predicted"/>
<evidence type="ECO:0000256" key="1">
    <source>
        <dbReference type="SAM" id="MobiDB-lite"/>
    </source>
</evidence>
<reference evidence="2" key="1">
    <citation type="submission" date="2016-01" db="EMBL/GenBank/DDBJ databases">
        <title>Reference transcriptome for the parasite Schistocephalus solidus: insights into the molecular evolution of parasitism.</title>
        <authorList>
            <person name="Hebert F.O."/>
            <person name="Grambauer S."/>
            <person name="Barber I."/>
            <person name="Landry C.R."/>
            <person name="Aubin-Horth N."/>
        </authorList>
    </citation>
    <scope>NUCLEOTIDE SEQUENCE</scope>
</reference>
<dbReference type="EMBL" id="GEEE01013269">
    <property type="protein sequence ID" value="JAP49956.1"/>
    <property type="molecule type" value="Transcribed_RNA"/>
</dbReference>
<feature type="non-terminal residue" evidence="2">
    <location>
        <position position="125"/>
    </location>
</feature>
<feature type="region of interest" description="Disordered" evidence="1">
    <location>
        <begin position="84"/>
        <end position="106"/>
    </location>
</feature>
<sequence length="125" mass="14095">MAAHPRRPYLWFPLPDFRGLCWPEQQHEMIISLPLPVTRLCQREWSSPPSFSVTRLPATVLISIPLLRGGDGWQVCERVRFSPSFSSAASSSPNPPPRTSSAGRHALTSPFNFGQICKYTIIFEK</sequence>